<dbReference type="SUPFAM" id="SSF54534">
    <property type="entry name" value="FKBP-like"/>
    <property type="match status" value="1"/>
</dbReference>
<name>K0T7Z4_THAOC</name>
<feature type="domain" description="PPIase FKBP-type" evidence="7">
    <location>
        <begin position="293"/>
        <end position="397"/>
    </location>
</feature>
<evidence type="ECO:0000256" key="1">
    <source>
        <dbReference type="ARBA" id="ARBA00000971"/>
    </source>
</evidence>
<dbReference type="EC" id="5.2.1.8" evidence="2 5"/>
<comment type="catalytic activity">
    <reaction evidence="1 5">
        <text>[protein]-peptidylproline (omega=180) = [protein]-peptidylproline (omega=0)</text>
        <dbReference type="Rhea" id="RHEA:16237"/>
        <dbReference type="Rhea" id="RHEA-COMP:10747"/>
        <dbReference type="Rhea" id="RHEA-COMP:10748"/>
        <dbReference type="ChEBI" id="CHEBI:83833"/>
        <dbReference type="ChEBI" id="CHEBI:83834"/>
        <dbReference type="EC" id="5.2.1.8"/>
    </reaction>
</comment>
<evidence type="ECO:0000256" key="2">
    <source>
        <dbReference type="ARBA" id="ARBA00013194"/>
    </source>
</evidence>
<accession>K0T7Z4</accession>
<feature type="signal peptide" evidence="6">
    <location>
        <begin position="1"/>
        <end position="25"/>
    </location>
</feature>
<evidence type="ECO:0000256" key="5">
    <source>
        <dbReference type="PROSITE-ProRule" id="PRU00277"/>
    </source>
</evidence>
<evidence type="ECO:0000313" key="8">
    <source>
        <dbReference type="EMBL" id="EJK66587.1"/>
    </source>
</evidence>
<dbReference type="InterPro" id="IPR036034">
    <property type="entry name" value="PDZ_sf"/>
</dbReference>
<keyword evidence="6" id="KW-0732">Signal</keyword>
<keyword evidence="9" id="KW-1185">Reference proteome</keyword>
<evidence type="ECO:0000259" key="7">
    <source>
        <dbReference type="PROSITE" id="PS50059"/>
    </source>
</evidence>
<dbReference type="eggNOG" id="KOG0549">
    <property type="taxonomic scope" value="Eukaryota"/>
</dbReference>
<evidence type="ECO:0000256" key="6">
    <source>
        <dbReference type="SAM" id="SignalP"/>
    </source>
</evidence>
<dbReference type="InterPro" id="IPR001179">
    <property type="entry name" value="PPIase_FKBP_dom"/>
</dbReference>
<dbReference type="AlphaFoldDB" id="K0T7Z4"/>
<dbReference type="Gene3D" id="3.30.750.44">
    <property type="match status" value="1"/>
</dbReference>
<dbReference type="Proteomes" id="UP000266841">
    <property type="component" value="Unassembled WGS sequence"/>
</dbReference>
<gene>
    <name evidence="8" type="ORF">THAOC_12486</name>
</gene>
<feature type="chain" id="PRO_5003840770" description="peptidylprolyl isomerase" evidence="6">
    <location>
        <begin position="26"/>
        <end position="403"/>
    </location>
</feature>
<dbReference type="EMBL" id="AGNL01014705">
    <property type="protein sequence ID" value="EJK66587.1"/>
    <property type="molecule type" value="Genomic_DNA"/>
</dbReference>
<keyword evidence="4 5" id="KW-0413">Isomerase</keyword>
<dbReference type="Gene3D" id="3.10.50.40">
    <property type="match status" value="1"/>
</dbReference>
<dbReference type="GO" id="GO:0003755">
    <property type="term" value="F:peptidyl-prolyl cis-trans isomerase activity"/>
    <property type="evidence" value="ECO:0007669"/>
    <property type="project" value="UniProtKB-KW"/>
</dbReference>
<dbReference type="Pfam" id="PF00254">
    <property type="entry name" value="FKBP_C"/>
    <property type="match status" value="1"/>
</dbReference>
<evidence type="ECO:0000256" key="4">
    <source>
        <dbReference type="ARBA" id="ARBA00023235"/>
    </source>
</evidence>
<dbReference type="OrthoDB" id="1902587at2759"/>
<protein>
    <recommendedName>
        <fullName evidence="2 5">peptidylprolyl isomerase</fullName>
        <ecNumber evidence="2 5">5.2.1.8</ecNumber>
    </recommendedName>
</protein>
<comment type="caution">
    <text evidence="8">The sequence shown here is derived from an EMBL/GenBank/DDBJ whole genome shotgun (WGS) entry which is preliminary data.</text>
</comment>
<sequence>MHRRRSSSSCLVCILLLRWLVSAIAFATTDQFARVNSIGSGESSGAKQSDDTTSSRREMLQKMIFAWSGLATPSQAVMTDETDAFATPAIEGTYYTQRTPSSAAITAPAQTSIMAPNLSDEITFTITKGELQNMQGGIGLELGEVSFRTNFRVIIKSVAPNSLAQKLGIQPNWVVVSIGGANGERTNAAGAAIYFSQAVKKVLSSPDDSTTLSITFRDPAKFRDELESFPSKDTSSGELPTVSTKVAPAGDTTQRFEDGSLRRGATVREQGDQVVTVTQLVPPQMCNRRATTDDLVEISYLGQIVETGEIFDGSAVKINGNGIPGRGNDISVYFVLGKQPFGQFPPGWDVGLNGMCVGERRRLIIPPVLGFGAEGNPRRRIPPNATLQYDVTLVSLNGLATPQ</sequence>
<dbReference type="PROSITE" id="PS50059">
    <property type="entry name" value="FKBP_PPIASE"/>
    <property type="match status" value="1"/>
</dbReference>
<dbReference type="PANTHER" id="PTHR43811:SF19">
    <property type="entry name" value="39 KDA FK506-BINDING NUCLEAR PROTEIN"/>
    <property type="match status" value="1"/>
</dbReference>
<keyword evidence="3 5" id="KW-0697">Rotamase</keyword>
<proteinExistence type="predicted"/>
<evidence type="ECO:0000313" key="9">
    <source>
        <dbReference type="Proteomes" id="UP000266841"/>
    </source>
</evidence>
<reference evidence="8 9" key="1">
    <citation type="journal article" date="2012" name="Genome Biol.">
        <title>Genome and low-iron response of an oceanic diatom adapted to chronic iron limitation.</title>
        <authorList>
            <person name="Lommer M."/>
            <person name="Specht M."/>
            <person name="Roy A.S."/>
            <person name="Kraemer L."/>
            <person name="Andreson R."/>
            <person name="Gutowska M.A."/>
            <person name="Wolf J."/>
            <person name="Bergner S.V."/>
            <person name="Schilhabel M.B."/>
            <person name="Klostermeier U.C."/>
            <person name="Beiko R.G."/>
            <person name="Rosenstiel P."/>
            <person name="Hippler M."/>
            <person name="Laroche J."/>
        </authorList>
    </citation>
    <scope>NUCLEOTIDE SEQUENCE [LARGE SCALE GENOMIC DNA]</scope>
    <source>
        <strain evidence="8 9">CCMP1005</strain>
    </source>
</reference>
<evidence type="ECO:0000256" key="3">
    <source>
        <dbReference type="ARBA" id="ARBA00023110"/>
    </source>
</evidence>
<dbReference type="SUPFAM" id="SSF50156">
    <property type="entry name" value="PDZ domain-like"/>
    <property type="match status" value="1"/>
</dbReference>
<dbReference type="InterPro" id="IPR046357">
    <property type="entry name" value="PPIase_dom_sf"/>
</dbReference>
<dbReference type="OMA" id="FEPISTK"/>
<dbReference type="Gene3D" id="2.30.42.10">
    <property type="match status" value="1"/>
</dbReference>
<dbReference type="PANTHER" id="PTHR43811">
    <property type="entry name" value="FKBP-TYPE PEPTIDYL-PROLYL CIS-TRANS ISOMERASE FKPA"/>
    <property type="match status" value="1"/>
</dbReference>
<organism evidence="8 9">
    <name type="scientific">Thalassiosira oceanica</name>
    <name type="common">Marine diatom</name>
    <dbReference type="NCBI Taxonomy" id="159749"/>
    <lineage>
        <taxon>Eukaryota</taxon>
        <taxon>Sar</taxon>
        <taxon>Stramenopiles</taxon>
        <taxon>Ochrophyta</taxon>
        <taxon>Bacillariophyta</taxon>
        <taxon>Coscinodiscophyceae</taxon>
        <taxon>Thalassiosirophycidae</taxon>
        <taxon>Thalassiosirales</taxon>
        <taxon>Thalassiosiraceae</taxon>
        <taxon>Thalassiosira</taxon>
    </lineage>
</organism>